<feature type="transmembrane region" description="Helical" evidence="2">
    <location>
        <begin position="120"/>
        <end position="141"/>
    </location>
</feature>
<feature type="region of interest" description="Disordered" evidence="1">
    <location>
        <begin position="152"/>
        <end position="185"/>
    </location>
</feature>
<evidence type="ECO:0000256" key="1">
    <source>
        <dbReference type="SAM" id="MobiDB-lite"/>
    </source>
</evidence>
<name>A0A1C3ERY5_9PLAN</name>
<feature type="compositionally biased region" description="Polar residues" evidence="1">
    <location>
        <begin position="152"/>
        <end position="177"/>
    </location>
</feature>
<gene>
    <name evidence="3" type="ORF">A6X21_02435</name>
</gene>
<protein>
    <recommendedName>
        <fullName evidence="5">Copper resistance protein D domain-containing protein</fullName>
    </recommendedName>
</protein>
<evidence type="ECO:0000313" key="3">
    <source>
        <dbReference type="EMBL" id="ODA36005.1"/>
    </source>
</evidence>
<evidence type="ECO:0000313" key="4">
    <source>
        <dbReference type="Proteomes" id="UP000094828"/>
    </source>
</evidence>
<organism evidence="3 4">
    <name type="scientific">Planctopirus hydrillae</name>
    <dbReference type="NCBI Taxonomy" id="1841610"/>
    <lineage>
        <taxon>Bacteria</taxon>
        <taxon>Pseudomonadati</taxon>
        <taxon>Planctomycetota</taxon>
        <taxon>Planctomycetia</taxon>
        <taxon>Planctomycetales</taxon>
        <taxon>Planctomycetaceae</taxon>
        <taxon>Planctopirus</taxon>
    </lineage>
</organism>
<dbReference type="RefSeq" id="WP_068845814.1">
    <property type="nucleotide sequence ID" value="NZ_LYDR01000030.1"/>
</dbReference>
<comment type="caution">
    <text evidence="3">The sequence shown here is derived from an EMBL/GenBank/DDBJ whole genome shotgun (WGS) entry which is preliminary data.</text>
</comment>
<accession>A0A1C3ERY5</accession>
<feature type="transmembrane region" description="Helical" evidence="2">
    <location>
        <begin position="12"/>
        <end position="34"/>
    </location>
</feature>
<dbReference type="AlphaFoldDB" id="A0A1C3ERY5"/>
<keyword evidence="4" id="KW-1185">Reference proteome</keyword>
<sequence>MEVIDILSRWTHIGTAVVIIGGSVFLRFVIYPIVSKLPEDQHLALRSAIISRWKMFVHVGILLFLVSGFYNYIKAMPDREGQKIYHMLIGTKMLLAFGLFFLSSLLVGRSGLAEKVRTRMAYWQTVGIVLGAIIIGISGYVKVAVPAKPPAQTTSATEVQATTSSAVDSQPANNQATPVEPTRSE</sequence>
<dbReference type="OrthoDB" id="285027at2"/>
<evidence type="ECO:0008006" key="5">
    <source>
        <dbReference type="Google" id="ProtNLM"/>
    </source>
</evidence>
<feature type="transmembrane region" description="Helical" evidence="2">
    <location>
        <begin position="85"/>
        <end position="108"/>
    </location>
</feature>
<keyword evidence="2" id="KW-0472">Membrane</keyword>
<feature type="transmembrane region" description="Helical" evidence="2">
    <location>
        <begin position="55"/>
        <end position="73"/>
    </location>
</feature>
<reference evidence="3 4" key="1">
    <citation type="submission" date="2016-05" db="EMBL/GenBank/DDBJ databases">
        <title>Genomic and physiological characterization of Planctopirus sp. isolated from fresh water lake.</title>
        <authorList>
            <person name="Subhash Y."/>
            <person name="Ramana C."/>
        </authorList>
    </citation>
    <scope>NUCLEOTIDE SEQUENCE [LARGE SCALE GENOMIC DNA]</scope>
    <source>
        <strain evidence="3 4">JC280</strain>
    </source>
</reference>
<keyword evidence="2" id="KW-1133">Transmembrane helix</keyword>
<dbReference type="EMBL" id="LYDR01000030">
    <property type="protein sequence ID" value="ODA36005.1"/>
    <property type="molecule type" value="Genomic_DNA"/>
</dbReference>
<keyword evidence="2" id="KW-0812">Transmembrane</keyword>
<proteinExistence type="predicted"/>
<evidence type="ECO:0000256" key="2">
    <source>
        <dbReference type="SAM" id="Phobius"/>
    </source>
</evidence>
<dbReference type="Proteomes" id="UP000094828">
    <property type="component" value="Unassembled WGS sequence"/>
</dbReference>